<accession>A0A382PFV7</accession>
<evidence type="ECO:0000313" key="1">
    <source>
        <dbReference type="EMBL" id="SVC72279.1"/>
    </source>
</evidence>
<dbReference type="AlphaFoldDB" id="A0A382PFV7"/>
<proteinExistence type="predicted"/>
<reference evidence="1" key="1">
    <citation type="submission" date="2018-05" db="EMBL/GenBank/DDBJ databases">
        <authorList>
            <person name="Lanie J.A."/>
            <person name="Ng W.-L."/>
            <person name="Kazmierczak K.M."/>
            <person name="Andrzejewski T.M."/>
            <person name="Davidsen T.M."/>
            <person name="Wayne K.J."/>
            <person name="Tettelin H."/>
            <person name="Glass J.I."/>
            <person name="Rusch D."/>
            <person name="Podicherti R."/>
            <person name="Tsui H.-C.T."/>
            <person name="Winkler M.E."/>
        </authorList>
    </citation>
    <scope>NUCLEOTIDE SEQUENCE</scope>
</reference>
<feature type="non-terminal residue" evidence="1">
    <location>
        <position position="1"/>
    </location>
</feature>
<feature type="non-terminal residue" evidence="1">
    <location>
        <position position="344"/>
    </location>
</feature>
<name>A0A382PFV7_9ZZZZ</name>
<organism evidence="1">
    <name type="scientific">marine metagenome</name>
    <dbReference type="NCBI Taxonomy" id="408172"/>
    <lineage>
        <taxon>unclassified sequences</taxon>
        <taxon>metagenomes</taxon>
        <taxon>ecological metagenomes</taxon>
    </lineage>
</organism>
<sequence length="344" mass="33659">NPNSICQATGAIGLEGTFGACIPSSTFGVAADCPSGTHALDDGDGVFHCVPPSGIECNFADLLDNGTSDMSAIGSACTFEHSGDTVSGRCFGSEAGALACLATCVTETVNADGTVNEDSGCYNPNSVCQATGAIGVDATFGACIPASSFAAAGDCPSGTHAVDGGAGTFRCLPPSGIECNGGDLADDSVANLSNLGDACTFEHNGDSVSGKCFGAEAGALACVALCGTETESVTGAVTDDYACGNPNSLCQATGLIGADGTFGACIPADTFGTAADCPSGTHPVDGGDGTFRCVPPSGIECNAADFWDDAVRNMSNLGTACQFEHGGDTVTGKCFGAAVGALAC</sequence>
<dbReference type="EMBL" id="UINC01107130">
    <property type="protein sequence ID" value="SVC72279.1"/>
    <property type="molecule type" value="Genomic_DNA"/>
</dbReference>
<protein>
    <submittedName>
        <fullName evidence="1">Uncharacterized protein</fullName>
    </submittedName>
</protein>
<gene>
    <name evidence="1" type="ORF">METZ01_LOCUS325133</name>
</gene>